<dbReference type="EMBL" id="FNCY01000001">
    <property type="protein sequence ID" value="SDG75932.1"/>
    <property type="molecule type" value="Genomic_DNA"/>
</dbReference>
<evidence type="ECO:0000256" key="2">
    <source>
        <dbReference type="ARBA" id="ARBA00023125"/>
    </source>
</evidence>
<dbReference type="SUPFAM" id="SSF46689">
    <property type="entry name" value="Homeodomain-like"/>
    <property type="match status" value="1"/>
</dbReference>
<protein>
    <submittedName>
        <fullName evidence="6">Transcriptional regulator, RpiR family</fullName>
    </submittedName>
</protein>
<dbReference type="GO" id="GO:0003677">
    <property type="term" value="F:DNA binding"/>
    <property type="evidence" value="ECO:0007669"/>
    <property type="project" value="UniProtKB-KW"/>
</dbReference>
<accession>A0A1G7WVG2</accession>
<dbReference type="InterPro" id="IPR046348">
    <property type="entry name" value="SIS_dom_sf"/>
</dbReference>
<keyword evidence="1" id="KW-0805">Transcription regulation</keyword>
<evidence type="ECO:0000256" key="1">
    <source>
        <dbReference type="ARBA" id="ARBA00023015"/>
    </source>
</evidence>
<dbReference type="Gene3D" id="1.10.10.10">
    <property type="entry name" value="Winged helix-like DNA-binding domain superfamily/Winged helix DNA-binding domain"/>
    <property type="match status" value="1"/>
</dbReference>
<dbReference type="Pfam" id="PF01418">
    <property type="entry name" value="HTH_6"/>
    <property type="match status" value="1"/>
</dbReference>
<dbReference type="Proteomes" id="UP000198607">
    <property type="component" value="Unassembled WGS sequence"/>
</dbReference>
<dbReference type="Pfam" id="PF01380">
    <property type="entry name" value="SIS"/>
    <property type="match status" value="1"/>
</dbReference>
<dbReference type="OrthoDB" id="8960173at2"/>
<dbReference type="PANTHER" id="PTHR30514">
    <property type="entry name" value="GLUCOKINASE"/>
    <property type="match status" value="1"/>
</dbReference>
<evidence type="ECO:0000313" key="6">
    <source>
        <dbReference type="EMBL" id="SDG75932.1"/>
    </source>
</evidence>
<dbReference type="InterPro" id="IPR001347">
    <property type="entry name" value="SIS_dom"/>
</dbReference>
<evidence type="ECO:0000256" key="3">
    <source>
        <dbReference type="ARBA" id="ARBA00023152"/>
    </source>
</evidence>
<dbReference type="GO" id="GO:0006096">
    <property type="term" value="P:glycolytic process"/>
    <property type="evidence" value="ECO:0007669"/>
    <property type="project" value="UniProtKB-KW"/>
</dbReference>
<name>A0A1G7WVG2_9RHOO</name>
<gene>
    <name evidence="6" type="ORF">SAMN05660652_00645</name>
</gene>
<dbReference type="Gene3D" id="3.40.50.10490">
    <property type="entry name" value="Glucose-6-phosphate isomerase like protein, domain 1"/>
    <property type="match status" value="1"/>
</dbReference>
<reference evidence="6 7" key="1">
    <citation type="submission" date="2016-10" db="EMBL/GenBank/DDBJ databases">
        <authorList>
            <person name="de Groot N.N."/>
        </authorList>
    </citation>
    <scope>NUCLEOTIDE SEQUENCE [LARGE SCALE GENOMIC DNA]</scope>
    <source>
        <strain evidence="6 7">DSM 5885</strain>
    </source>
</reference>
<organism evidence="6 7">
    <name type="scientific">Propionivibrio dicarboxylicus</name>
    <dbReference type="NCBI Taxonomy" id="83767"/>
    <lineage>
        <taxon>Bacteria</taxon>
        <taxon>Pseudomonadati</taxon>
        <taxon>Pseudomonadota</taxon>
        <taxon>Betaproteobacteria</taxon>
        <taxon>Rhodocyclales</taxon>
        <taxon>Rhodocyclaceae</taxon>
        <taxon>Propionivibrio</taxon>
    </lineage>
</organism>
<dbReference type="InterPro" id="IPR035472">
    <property type="entry name" value="RpiR-like_SIS"/>
</dbReference>
<dbReference type="InterPro" id="IPR047640">
    <property type="entry name" value="RpiR-like"/>
</dbReference>
<dbReference type="GO" id="GO:0097367">
    <property type="term" value="F:carbohydrate derivative binding"/>
    <property type="evidence" value="ECO:0007669"/>
    <property type="project" value="InterPro"/>
</dbReference>
<evidence type="ECO:0000259" key="5">
    <source>
        <dbReference type="PROSITE" id="PS51071"/>
    </source>
</evidence>
<dbReference type="RefSeq" id="WP_091933254.1">
    <property type="nucleotide sequence ID" value="NZ_FNCY01000001.1"/>
</dbReference>
<dbReference type="InterPro" id="IPR000281">
    <property type="entry name" value="HTH_RpiR"/>
</dbReference>
<dbReference type="STRING" id="83767.SAMN05660652_00645"/>
<keyword evidence="3" id="KW-0324">Glycolysis</keyword>
<sequence>MKKTGPAKNKKEFTLIDERIGALTETLPDSERKLAELLSSRQVLLATHSATELAALAGSSKAAVTRFIQRVGYKSFAEARREAREAQCWGAPAFQYAPDLSSVSGDAFAKHLQSDLDNLTRTFERLNPKTVERAIDAIVKARRVAVIGYRNSHALAQYLVRQLVLLKDAVTLLPQAGQTVGEDLAGFTAEDMIIVLAFRRRVPVVDQIVQHARQIGMPALILTDAATPANEVPGDWRIVCETRGSAQFDSYAAAMSVLNLLVSTLALRPEIANKHRLLQAERLHSAFSEL</sequence>
<dbReference type="SUPFAM" id="SSF53697">
    <property type="entry name" value="SIS domain"/>
    <property type="match status" value="1"/>
</dbReference>
<dbReference type="PANTHER" id="PTHR30514:SF18">
    <property type="entry name" value="RPIR-FAMILY TRANSCRIPTIONAL REGULATOR"/>
    <property type="match status" value="1"/>
</dbReference>
<keyword evidence="7" id="KW-1185">Reference proteome</keyword>
<evidence type="ECO:0000256" key="4">
    <source>
        <dbReference type="ARBA" id="ARBA00023163"/>
    </source>
</evidence>
<proteinExistence type="predicted"/>
<keyword evidence="4" id="KW-0804">Transcription</keyword>
<evidence type="ECO:0000313" key="7">
    <source>
        <dbReference type="Proteomes" id="UP000198607"/>
    </source>
</evidence>
<feature type="domain" description="HTH rpiR-type" evidence="5">
    <location>
        <begin position="14"/>
        <end position="90"/>
    </location>
</feature>
<keyword evidence="2" id="KW-0238">DNA-binding</keyword>
<dbReference type="CDD" id="cd05013">
    <property type="entry name" value="SIS_RpiR"/>
    <property type="match status" value="1"/>
</dbReference>
<dbReference type="PROSITE" id="PS51071">
    <property type="entry name" value="HTH_RPIR"/>
    <property type="match status" value="1"/>
</dbReference>
<dbReference type="AlphaFoldDB" id="A0A1G7WVG2"/>
<dbReference type="InterPro" id="IPR009057">
    <property type="entry name" value="Homeodomain-like_sf"/>
</dbReference>
<dbReference type="InterPro" id="IPR036388">
    <property type="entry name" value="WH-like_DNA-bd_sf"/>
</dbReference>
<dbReference type="GO" id="GO:0003700">
    <property type="term" value="F:DNA-binding transcription factor activity"/>
    <property type="evidence" value="ECO:0007669"/>
    <property type="project" value="InterPro"/>
</dbReference>